<dbReference type="AlphaFoldDB" id="A0AAV9UL70"/>
<dbReference type="EMBL" id="JAVHNS010000010">
    <property type="protein sequence ID" value="KAK6341876.1"/>
    <property type="molecule type" value="Genomic_DNA"/>
</dbReference>
<reference evidence="1 2" key="1">
    <citation type="submission" date="2019-10" db="EMBL/GenBank/DDBJ databases">
        <authorList>
            <person name="Palmer J.M."/>
        </authorList>
    </citation>
    <scope>NUCLEOTIDE SEQUENCE [LARGE SCALE GENOMIC DNA]</scope>
    <source>
        <strain evidence="1 2">TWF730</strain>
    </source>
</reference>
<evidence type="ECO:0000313" key="2">
    <source>
        <dbReference type="Proteomes" id="UP001373714"/>
    </source>
</evidence>
<protein>
    <submittedName>
        <fullName evidence="1">Uncharacterized protein</fullName>
    </submittedName>
</protein>
<gene>
    <name evidence="1" type="ORF">TWF730_001362</name>
</gene>
<evidence type="ECO:0000313" key="1">
    <source>
        <dbReference type="EMBL" id="KAK6341876.1"/>
    </source>
</evidence>
<organism evidence="1 2">
    <name type="scientific">Orbilia blumenaviensis</name>
    <dbReference type="NCBI Taxonomy" id="1796055"/>
    <lineage>
        <taxon>Eukaryota</taxon>
        <taxon>Fungi</taxon>
        <taxon>Dikarya</taxon>
        <taxon>Ascomycota</taxon>
        <taxon>Pezizomycotina</taxon>
        <taxon>Orbiliomycetes</taxon>
        <taxon>Orbiliales</taxon>
        <taxon>Orbiliaceae</taxon>
        <taxon>Orbilia</taxon>
    </lineage>
</organism>
<comment type="caution">
    <text evidence="1">The sequence shown here is derived from an EMBL/GenBank/DDBJ whole genome shotgun (WGS) entry which is preliminary data.</text>
</comment>
<name>A0AAV9UL70_9PEZI</name>
<proteinExistence type="predicted"/>
<keyword evidence="2" id="KW-1185">Reference proteome</keyword>
<accession>A0AAV9UL70</accession>
<dbReference type="Proteomes" id="UP001373714">
    <property type="component" value="Unassembled WGS sequence"/>
</dbReference>
<sequence>MGPEHSNHSRHLETLAEVSEDKMFVMNGIRESVFKDFIQRQFNFEEVSLTMEDILFDELQGEVFPSFGERFLFALTPTLKRLELTIDCISNFRRGAEIPPWVAVFQNVTYLSVRFGAMHSKEFAEITIWFPNVEELRAWALFSIDVQVEGDVAYRDIIQMTKLKRAFLLRQISPTEKRMTRKELQMSVEYWIGVGRDFRLPRLSLLETVEFSTNEDDMSIGCRIIRDPEEPDVSAVRYKPITSPVGEDGGMGFNDLEFEWETMARPFWQRSKEDPELRRPAGTYLSMNEAQGDKLSGPRETWPVYEYAGPGGYG</sequence>